<evidence type="ECO:0000256" key="4">
    <source>
        <dbReference type="ARBA" id="ARBA00022840"/>
    </source>
</evidence>
<dbReference type="GO" id="GO:0004055">
    <property type="term" value="F:argininosuccinate synthase activity"/>
    <property type="evidence" value="ECO:0007669"/>
    <property type="project" value="InterPro"/>
</dbReference>
<dbReference type="InterPro" id="IPR014729">
    <property type="entry name" value="Rossmann-like_a/b/a_fold"/>
</dbReference>
<evidence type="ECO:0000313" key="7">
    <source>
        <dbReference type="Proteomes" id="UP001347796"/>
    </source>
</evidence>
<dbReference type="AlphaFoldDB" id="A0AAN8G726"/>
<dbReference type="Pfam" id="PF00764">
    <property type="entry name" value="Arginosuc_synth"/>
    <property type="match status" value="1"/>
</dbReference>
<evidence type="ECO:0000313" key="6">
    <source>
        <dbReference type="EMBL" id="KAK6167035.1"/>
    </source>
</evidence>
<keyword evidence="7" id="KW-1185">Reference proteome</keyword>
<dbReference type="GO" id="GO:0000053">
    <property type="term" value="P:argininosuccinate metabolic process"/>
    <property type="evidence" value="ECO:0007669"/>
    <property type="project" value="TreeGrafter"/>
</dbReference>
<keyword evidence="3" id="KW-0547">Nucleotide-binding</keyword>
<protein>
    <recommendedName>
        <fullName evidence="5">Arginosuccinate synthase-like N-terminal domain-containing protein</fullName>
    </recommendedName>
</protein>
<dbReference type="Gene3D" id="3.40.50.620">
    <property type="entry name" value="HUPs"/>
    <property type="match status" value="1"/>
</dbReference>
<evidence type="ECO:0000256" key="2">
    <source>
        <dbReference type="ARBA" id="ARBA00022598"/>
    </source>
</evidence>
<feature type="domain" description="Arginosuccinate synthase-like N-terminal" evidence="5">
    <location>
        <begin position="10"/>
        <end position="62"/>
    </location>
</feature>
<keyword evidence="4" id="KW-0067">ATP-binding</keyword>
<dbReference type="PANTHER" id="PTHR11587:SF2">
    <property type="entry name" value="ARGININOSUCCINATE SYNTHASE"/>
    <property type="match status" value="1"/>
</dbReference>
<evidence type="ECO:0000256" key="1">
    <source>
        <dbReference type="ARBA" id="ARBA00005154"/>
    </source>
</evidence>
<comment type="pathway">
    <text evidence="1">Nitrogen metabolism; urea cycle; (N(omega)-L-arginino)succinate from L-aspartate and L-citrulline: step 1/1.</text>
</comment>
<dbReference type="GO" id="GO:0005737">
    <property type="term" value="C:cytoplasm"/>
    <property type="evidence" value="ECO:0007669"/>
    <property type="project" value="TreeGrafter"/>
</dbReference>
<dbReference type="PROSITE" id="PS00564">
    <property type="entry name" value="ARGININOSUCCIN_SYN_1"/>
    <property type="match status" value="1"/>
</dbReference>
<organism evidence="6 7">
    <name type="scientific">Patella caerulea</name>
    <name type="common">Rayed Mediterranean limpet</name>
    <dbReference type="NCBI Taxonomy" id="87958"/>
    <lineage>
        <taxon>Eukaryota</taxon>
        <taxon>Metazoa</taxon>
        <taxon>Spiralia</taxon>
        <taxon>Lophotrochozoa</taxon>
        <taxon>Mollusca</taxon>
        <taxon>Gastropoda</taxon>
        <taxon>Patellogastropoda</taxon>
        <taxon>Patelloidea</taxon>
        <taxon>Patellidae</taxon>
        <taxon>Patella</taxon>
    </lineage>
</organism>
<name>A0AAN8G726_PATCE</name>
<sequence>MADGDKKKLVVLAYSGGLDTSCILVWLKEQGYKVVAYLANIGQDEDFNAIKAKALRFGASKVSFLK</sequence>
<dbReference type="GO" id="GO:0000050">
    <property type="term" value="P:urea cycle"/>
    <property type="evidence" value="ECO:0007669"/>
    <property type="project" value="TreeGrafter"/>
</dbReference>
<proteinExistence type="predicted"/>
<dbReference type="PANTHER" id="PTHR11587">
    <property type="entry name" value="ARGININOSUCCINATE SYNTHASE"/>
    <property type="match status" value="1"/>
</dbReference>
<keyword evidence="2" id="KW-0436">Ligase</keyword>
<evidence type="ECO:0000256" key="3">
    <source>
        <dbReference type="ARBA" id="ARBA00022741"/>
    </source>
</evidence>
<dbReference type="GO" id="GO:0005524">
    <property type="term" value="F:ATP binding"/>
    <property type="evidence" value="ECO:0007669"/>
    <property type="project" value="UniProtKB-KW"/>
</dbReference>
<dbReference type="InterPro" id="IPR018223">
    <property type="entry name" value="Arginosuc_synth_CS"/>
</dbReference>
<dbReference type="InterPro" id="IPR048267">
    <property type="entry name" value="Arginosuc_syn_N"/>
</dbReference>
<dbReference type="SUPFAM" id="SSF52402">
    <property type="entry name" value="Adenine nucleotide alpha hydrolases-like"/>
    <property type="match status" value="1"/>
</dbReference>
<comment type="caution">
    <text evidence="6">The sequence shown here is derived from an EMBL/GenBank/DDBJ whole genome shotgun (WGS) entry which is preliminary data.</text>
</comment>
<dbReference type="EMBL" id="JAZGQO010000018">
    <property type="protein sequence ID" value="KAK6167035.1"/>
    <property type="molecule type" value="Genomic_DNA"/>
</dbReference>
<dbReference type="GO" id="GO:0006526">
    <property type="term" value="P:L-arginine biosynthetic process"/>
    <property type="evidence" value="ECO:0007669"/>
    <property type="project" value="InterPro"/>
</dbReference>
<evidence type="ECO:0000259" key="5">
    <source>
        <dbReference type="Pfam" id="PF00764"/>
    </source>
</evidence>
<accession>A0AAN8G726</accession>
<gene>
    <name evidence="6" type="ORF">SNE40_021145</name>
</gene>
<reference evidence="6 7" key="1">
    <citation type="submission" date="2024-01" db="EMBL/GenBank/DDBJ databases">
        <title>The genome of the rayed Mediterranean limpet Patella caerulea (Linnaeus, 1758).</title>
        <authorList>
            <person name="Anh-Thu Weber A."/>
            <person name="Halstead-Nussloch G."/>
        </authorList>
    </citation>
    <scope>NUCLEOTIDE SEQUENCE [LARGE SCALE GENOMIC DNA]</scope>
    <source>
        <strain evidence="6">AATW-2023a</strain>
        <tissue evidence="6">Whole specimen</tissue>
    </source>
</reference>
<dbReference type="InterPro" id="IPR001518">
    <property type="entry name" value="Arginosuc_synth"/>
</dbReference>
<dbReference type="Proteomes" id="UP001347796">
    <property type="component" value="Unassembled WGS sequence"/>
</dbReference>